<evidence type="ECO:0000313" key="3">
    <source>
        <dbReference type="Proteomes" id="UP001302274"/>
    </source>
</evidence>
<dbReference type="Proteomes" id="UP001302274">
    <property type="component" value="Unassembled WGS sequence"/>
</dbReference>
<dbReference type="PANTHER" id="PTHR42792">
    <property type="entry name" value="FLAGELLIN"/>
    <property type="match status" value="1"/>
</dbReference>
<dbReference type="PANTHER" id="PTHR42792:SF1">
    <property type="entry name" value="FLAGELLAR HOOK-ASSOCIATED PROTEIN 3"/>
    <property type="match status" value="1"/>
</dbReference>
<proteinExistence type="predicted"/>
<dbReference type="RefSeq" id="WP_323574384.1">
    <property type="nucleotide sequence ID" value="NZ_JAYGJQ010000001.1"/>
</dbReference>
<dbReference type="InterPro" id="IPR001492">
    <property type="entry name" value="Flagellin"/>
</dbReference>
<keyword evidence="2" id="KW-0282">Flagellum</keyword>
<evidence type="ECO:0000259" key="1">
    <source>
        <dbReference type="Pfam" id="PF00669"/>
    </source>
</evidence>
<organism evidence="2 3">
    <name type="scientific">Bacteriovorax antarcticus</name>
    <dbReference type="NCBI Taxonomy" id="3088717"/>
    <lineage>
        <taxon>Bacteria</taxon>
        <taxon>Pseudomonadati</taxon>
        <taxon>Bdellovibrionota</taxon>
        <taxon>Bacteriovoracia</taxon>
        <taxon>Bacteriovoracales</taxon>
        <taxon>Bacteriovoracaceae</taxon>
        <taxon>Bacteriovorax</taxon>
    </lineage>
</organism>
<evidence type="ECO:0000313" key="2">
    <source>
        <dbReference type="EMBL" id="MEA9354891.1"/>
    </source>
</evidence>
<dbReference type="SUPFAM" id="SSF64518">
    <property type="entry name" value="Phase 1 flagellin"/>
    <property type="match status" value="1"/>
</dbReference>
<dbReference type="EMBL" id="JAYGJQ010000001">
    <property type="protein sequence ID" value="MEA9354891.1"/>
    <property type="molecule type" value="Genomic_DNA"/>
</dbReference>
<protein>
    <submittedName>
        <fullName evidence="2">Flagellar hook-associated protein FlgL</fullName>
    </submittedName>
</protein>
<dbReference type="Pfam" id="PF00669">
    <property type="entry name" value="Flagellin_N"/>
    <property type="match status" value="1"/>
</dbReference>
<keyword evidence="2" id="KW-0969">Cilium</keyword>
<keyword evidence="2" id="KW-0966">Cell projection</keyword>
<dbReference type="Gene3D" id="1.20.1330.10">
    <property type="entry name" value="f41 fragment of flagellin, N-terminal domain"/>
    <property type="match status" value="1"/>
</dbReference>
<feature type="domain" description="Flagellin N-terminal" evidence="1">
    <location>
        <begin position="4"/>
        <end position="141"/>
    </location>
</feature>
<dbReference type="InterPro" id="IPR001029">
    <property type="entry name" value="Flagellin_N"/>
</dbReference>
<dbReference type="InterPro" id="IPR013384">
    <property type="entry name" value="Flagell_FlgL"/>
</dbReference>
<accession>A0ABU5VPB3</accession>
<dbReference type="NCBIfam" id="TIGR02550">
    <property type="entry name" value="flagell_flgL"/>
    <property type="match status" value="1"/>
</dbReference>
<comment type="caution">
    <text evidence="2">The sequence shown here is derived from an EMBL/GenBank/DDBJ whole genome shotgun (WGS) entry which is preliminary data.</text>
</comment>
<name>A0ABU5VPB3_9BACT</name>
<gene>
    <name evidence="2" type="primary">flgL</name>
    <name evidence="2" type="ORF">SHI21_01675</name>
</gene>
<reference evidence="2 3" key="1">
    <citation type="submission" date="2023-11" db="EMBL/GenBank/DDBJ databases">
        <title>A Novel Polar Bacteriovorax (B. antarcticus) Isolated from the Biocrust in Antarctica.</title>
        <authorList>
            <person name="Mun W."/>
            <person name="Choi S.Y."/>
            <person name="Mitchell R.J."/>
        </authorList>
    </citation>
    <scope>NUCLEOTIDE SEQUENCE [LARGE SCALE GENOMIC DNA]</scope>
    <source>
        <strain evidence="2 3">PP10</strain>
    </source>
</reference>
<sequence>MTRVSENSSSASLKYALNKTKAKVEDLQLKGSTLKQITKPSDNPVSNVEAMSLTSATNDNLQYLKNADFALLNLSVSEKSIEELTDIIVKAKEIAIAQSSDFFNADVRKNVANEVQQLYNQSLAIANKKVGIKHIFSGTNTLTVPFDGTGAYKGDNNHISLEVSRNFFVPINLTGDEIFYSSPDTVKPENPLENFEQFKNAPEVKLNRDLASVETDAPAEGSEAPGFKSRDNIFSQLQALTSALENNDPKMVQGLLEKFDNTVSRLVTLRTRIGSITNSVESSKVNLGSENIDHASRRSALVDADVTELFSDINKQQAVLKTTYQASQGLMNQTLMDFLRR</sequence>
<keyword evidence="3" id="KW-1185">Reference proteome</keyword>